<dbReference type="InterPro" id="IPR036852">
    <property type="entry name" value="Peptidase_S8/S53_dom_sf"/>
</dbReference>
<protein>
    <submittedName>
        <fullName evidence="14">S8 family serine peptidase</fullName>
    </submittedName>
</protein>
<comment type="cofactor">
    <cofactor evidence="1">
        <name>Ca(2+)</name>
        <dbReference type="ChEBI" id="CHEBI:29108"/>
    </cofactor>
</comment>
<accession>A0ABW5C1T0</accession>
<keyword evidence="7 9" id="KW-0720">Serine protease</keyword>
<dbReference type="PANTHER" id="PTHR43806">
    <property type="entry name" value="PEPTIDASE S8"/>
    <property type="match status" value="1"/>
</dbReference>
<keyword evidence="11" id="KW-0732">Signal</keyword>
<evidence type="ECO:0000256" key="3">
    <source>
        <dbReference type="ARBA" id="ARBA00011073"/>
    </source>
</evidence>
<dbReference type="PANTHER" id="PTHR43806:SF11">
    <property type="entry name" value="CEREVISIN-RELATED"/>
    <property type="match status" value="1"/>
</dbReference>
<dbReference type="PROSITE" id="PS00136">
    <property type="entry name" value="SUBTILASE_ASP"/>
    <property type="match status" value="1"/>
</dbReference>
<evidence type="ECO:0000256" key="1">
    <source>
        <dbReference type="ARBA" id="ARBA00001913"/>
    </source>
</evidence>
<keyword evidence="8" id="KW-0106">Calcium</keyword>
<dbReference type="Pfam" id="PF04151">
    <property type="entry name" value="PPC"/>
    <property type="match status" value="1"/>
</dbReference>
<evidence type="ECO:0000259" key="12">
    <source>
        <dbReference type="Pfam" id="PF00082"/>
    </source>
</evidence>
<dbReference type="InterPro" id="IPR034084">
    <property type="entry name" value="Thermitase-like_dom"/>
</dbReference>
<dbReference type="PROSITE" id="PS00138">
    <property type="entry name" value="SUBTILASE_SER"/>
    <property type="match status" value="1"/>
</dbReference>
<feature type="active site" description="Charge relay system" evidence="9">
    <location>
        <position position="166"/>
    </location>
</feature>
<sequence length="805" mass="89401">MRKLVGSFAVILMIITPVHFHASAEETTSEVTDEFLTKTKPLKGNQQEQSINEDAVENREMIIQGNVDLSELHSLGLELVETTDLSSSNTTLYTVKIPNELDYENTLLKVKELNGVENAEPNYKVEMSATPNDYYYSNQWYIPALDFPKSWNSFSFRNEIKVAVLDTGVSKGHEDLKGKVLNGYDFVNNDSDPADDHGHGTSVAGIIAAISNNRTGIAGINQNVKIIPVKVSDREGHSTVEDQVKGIHYAIEQGADIINMSYGSYYYSDIENEALWEAFEQGITLIGAAGNDTSREPMYPATYLPVISVAATDPSKNLAYFSNRGEWIDLAAPGEDMYSLHSEGGYSVVSGTSFSAPVVAGMASLLLSERPDLNPREVEWILELGANGSWKKDYGYGIPNMYKSLTTTLPVEEEVSGTTEDAFDIGYYETRSEKMNFPYDYDVYVFNVDSNTDVDISLTGMSNELDLSIDIEKLAGSSLEMVDYIDEYGLGKAESYSFLASPGTYYVIISDYNNHWSSTPYQLSVVSTNQNVPLVSPIANFDSGKYTQPFEVKLSSTSNKRIVYTLDGSTPSSVNGLSYVDSIPVYESTTIKAAVISGTTTSDVSTFTYEMDDMTIPNITLPVDHDHPSARVIIRRDGLGLYRKNSDNTFTYYRGLTKGEQLKVFGVSGHYYNVGGDYYVRHQEGKTIAYIGRALIKEPTPLYDPNGNVYRMLQKGEAIKVYSYNGQKYEVGGGYTIKADKKSFYLMGYVKPKKDIVLYSPNGAKHSTLKKGNLYYVKSIGDGKVDLGNGYYVVDRKEDFYFIKN</sequence>
<evidence type="ECO:0000256" key="4">
    <source>
        <dbReference type="ARBA" id="ARBA00022525"/>
    </source>
</evidence>
<evidence type="ECO:0000256" key="11">
    <source>
        <dbReference type="SAM" id="SignalP"/>
    </source>
</evidence>
<evidence type="ECO:0000256" key="9">
    <source>
        <dbReference type="PROSITE-ProRule" id="PRU01240"/>
    </source>
</evidence>
<dbReference type="InterPro" id="IPR007280">
    <property type="entry name" value="Peptidase_C_arc/bac"/>
</dbReference>
<keyword evidence="4" id="KW-0964">Secreted</keyword>
<feature type="domain" description="Peptidase S8/S53" evidence="12">
    <location>
        <begin position="158"/>
        <end position="397"/>
    </location>
</feature>
<dbReference type="SUPFAM" id="SSF89260">
    <property type="entry name" value="Collagen-binding domain"/>
    <property type="match status" value="1"/>
</dbReference>
<dbReference type="Gene3D" id="3.40.50.200">
    <property type="entry name" value="Peptidase S8/S53 domain"/>
    <property type="match status" value="1"/>
</dbReference>
<dbReference type="InterPro" id="IPR000209">
    <property type="entry name" value="Peptidase_S8/S53_dom"/>
</dbReference>
<dbReference type="PROSITE" id="PS51892">
    <property type="entry name" value="SUBTILASE"/>
    <property type="match status" value="1"/>
</dbReference>
<evidence type="ECO:0000259" key="13">
    <source>
        <dbReference type="Pfam" id="PF04151"/>
    </source>
</evidence>
<dbReference type="Gene3D" id="2.60.120.380">
    <property type="match status" value="1"/>
</dbReference>
<dbReference type="InterPro" id="IPR023827">
    <property type="entry name" value="Peptidase_S8_Asp-AS"/>
</dbReference>
<evidence type="ECO:0000313" key="15">
    <source>
        <dbReference type="Proteomes" id="UP001597318"/>
    </source>
</evidence>
<dbReference type="InterPro" id="IPR026876">
    <property type="entry name" value="Fn3_assoc_repeat"/>
</dbReference>
<gene>
    <name evidence="14" type="ORF">ACFSKK_14310</name>
</gene>
<dbReference type="CDD" id="cd07484">
    <property type="entry name" value="Peptidases_S8_Thermitase_like"/>
    <property type="match status" value="1"/>
</dbReference>
<dbReference type="PROSITE" id="PS00137">
    <property type="entry name" value="SUBTILASE_HIS"/>
    <property type="match status" value="1"/>
</dbReference>
<evidence type="ECO:0000256" key="2">
    <source>
        <dbReference type="ARBA" id="ARBA00004613"/>
    </source>
</evidence>
<keyword evidence="6 9" id="KW-0378">Hydrolase</keyword>
<dbReference type="Pfam" id="PF00082">
    <property type="entry name" value="Peptidase_S8"/>
    <property type="match status" value="1"/>
</dbReference>
<dbReference type="InterPro" id="IPR050131">
    <property type="entry name" value="Peptidase_S8_subtilisin-like"/>
</dbReference>
<evidence type="ECO:0000256" key="6">
    <source>
        <dbReference type="ARBA" id="ARBA00022801"/>
    </source>
</evidence>
<feature type="chain" id="PRO_5045143828" evidence="11">
    <location>
        <begin position="25"/>
        <end position="805"/>
    </location>
</feature>
<name>A0ABW5C1T0_9BACI</name>
<dbReference type="InterPro" id="IPR022398">
    <property type="entry name" value="Peptidase_S8_His-AS"/>
</dbReference>
<evidence type="ECO:0000256" key="5">
    <source>
        <dbReference type="ARBA" id="ARBA00022670"/>
    </source>
</evidence>
<keyword evidence="5 9" id="KW-0645">Protease</keyword>
<evidence type="ECO:0000313" key="14">
    <source>
        <dbReference type="EMBL" id="MFD2214860.1"/>
    </source>
</evidence>
<proteinExistence type="inferred from homology"/>
<dbReference type="Pfam" id="PF13287">
    <property type="entry name" value="Fn3_assoc"/>
    <property type="match status" value="1"/>
</dbReference>
<dbReference type="PRINTS" id="PR00723">
    <property type="entry name" value="SUBTILISIN"/>
</dbReference>
<organism evidence="14 15">
    <name type="scientific">Metabacillus endolithicus</name>
    <dbReference type="NCBI Taxonomy" id="1535204"/>
    <lineage>
        <taxon>Bacteria</taxon>
        <taxon>Bacillati</taxon>
        <taxon>Bacillota</taxon>
        <taxon>Bacilli</taxon>
        <taxon>Bacillales</taxon>
        <taxon>Bacillaceae</taxon>
        <taxon>Metabacillus</taxon>
    </lineage>
</organism>
<reference evidence="15" key="1">
    <citation type="journal article" date="2019" name="Int. J. Syst. Evol. Microbiol.">
        <title>The Global Catalogue of Microorganisms (GCM) 10K type strain sequencing project: providing services to taxonomists for standard genome sequencing and annotation.</title>
        <authorList>
            <consortium name="The Broad Institute Genomics Platform"/>
            <consortium name="The Broad Institute Genome Sequencing Center for Infectious Disease"/>
            <person name="Wu L."/>
            <person name="Ma J."/>
        </authorList>
    </citation>
    <scope>NUCLEOTIDE SEQUENCE [LARGE SCALE GENOMIC DNA]</scope>
    <source>
        <strain evidence="15">CGMCC 1.15474</strain>
    </source>
</reference>
<dbReference type="Proteomes" id="UP001597318">
    <property type="component" value="Unassembled WGS sequence"/>
</dbReference>
<feature type="signal peptide" evidence="11">
    <location>
        <begin position="1"/>
        <end position="24"/>
    </location>
</feature>
<feature type="domain" description="Peptidase C-terminal archaeal/bacterial" evidence="13">
    <location>
        <begin position="440"/>
        <end position="509"/>
    </location>
</feature>
<evidence type="ECO:0000256" key="7">
    <source>
        <dbReference type="ARBA" id="ARBA00022825"/>
    </source>
</evidence>
<comment type="similarity">
    <text evidence="3 9 10">Belongs to the peptidase S8 family.</text>
</comment>
<feature type="active site" description="Charge relay system" evidence="9">
    <location>
        <position position="353"/>
    </location>
</feature>
<evidence type="ECO:0000256" key="8">
    <source>
        <dbReference type="ARBA" id="ARBA00022837"/>
    </source>
</evidence>
<dbReference type="InterPro" id="IPR023828">
    <property type="entry name" value="Peptidase_S8_Ser-AS"/>
</dbReference>
<dbReference type="EMBL" id="JBHUIK010000003">
    <property type="protein sequence ID" value="MFD2214860.1"/>
    <property type="molecule type" value="Genomic_DNA"/>
</dbReference>
<keyword evidence="15" id="KW-1185">Reference proteome</keyword>
<comment type="subcellular location">
    <subcellularLocation>
        <location evidence="2">Secreted</location>
    </subcellularLocation>
</comment>
<comment type="caution">
    <text evidence="14">The sequence shown here is derived from an EMBL/GenBank/DDBJ whole genome shotgun (WGS) entry which is preliminary data.</text>
</comment>
<dbReference type="InterPro" id="IPR015500">
    <property type="entry name" value="Peptidase_S8_subtilisin-rel"/>
</dbReference>
<feature type="active site" description="Charge relay system" evidence="9">
    <location>
        <position position="199"/>
    </location>
</feature>
<dbReference type="RefSeq" id="WP_247346358.1">
    <property type="nucleotide sequence ID" value="NZ_CP095550.1"/>
</dbReference>
<dbReference type="SUPFAM" id="SSF52743">
    <property type="entry name" value="Subtilisin-like"/>
    <property type="match status" value="1"/>
</dbReference>
<evidence type="ECO:0000256" key="10">
    <source>
        <dbReference type="RuleBase" id="RU003355"/>
    </source>
</evidence>